<dbReference type="EMBL" id="LR134182">
    <property type="protein sequence ID" value="VEB43945.1"/>
    <property type="molecule type" value="Genomic_DNA"/>
</dbReference>
<protein>
    <submittedName>
        <fullName evidence="2">Uncharacterized protein</fullName>
    </submittedName>
</protein>
<organism evidence="2 3">
    <name type="scientific">Chromobacterium violaceum</name>
    <dbReference type="NCBI Taxonomy" id="536"/>
    <lineage>
        <taxon>Bacteria</taxon>
        <taxon>Pseudomonadati</taxon>
        <taxon>Pseudomonadota</taxon>
        <taxon>Betaproteobacteria</taxon>
        <taxon>Neisseriales</taxon>
        <taxon>Chromobacteriaceae</taxon>
        <taxon>Chromobacterium</taxon>
    </lineage>
</organism>
<reference evidence="2 3" key="1">
    <citation type="submission" date="2018-12" db="EMBL/GenBank/DDBJ databases">
        <authorList>
            <consortium name="Pathogen Informatics"/>
        </authorList>
    </citation>
    <scope>NUCLEOTIDE SEQUENCE [LARGE SCALE GENOMIC DNA]</scope>
    <source>
        <strain evidence="2 3">NCTC9695</strain>
    </source>
</reference>
<accession>A0A3S4JZ08</accession>
<evidence type="ECO:0000313" key="2">
    <source>
        <dbReference type="EMBL" id="VEB43945.1"/>
    </source>
</evidence>
<dbReference type="Proteomes" id="UP000275777">
    <property type="component" value="Chromosome"/>
</dbReference>
<dbReference type="AlphaFoldDB" id="A0A3S4JZ08"/>
<gene>
    <name evidence="2" type="ORF">NCTC9695_04414</name>
</gene>
<evidence type="ECO:0000313" key="3">
    <source>
        <dbReference type="Proteomes" id="UP000275777"/>
    </source>
</evidence>
<feature type="compositionally biased region" description="Polar residues" evidence="1">
    <location>
        <begin position="41"/>
        <end position="50"/>
    </location>
</feature>
<feature type="compositionally biased region" description="Polar residues" evidence="1">
    <location>
        <begin position="1"/>
        <end position="11"/>
    </location>
</feature>
<name>A0A3S4JZ08_CHRVL</name>
<sequence length="124" mass="12627">MASSPAANSCHNGRKRRRISASKASSRRNQASRGRFKARSSLASNQKASTSSTCCAVSFVIASPTGAPAYKANSSCCEHTAVPNFPTTTPAAALARFIATGSGWPAANASPSVPITVSPAPDTS</sequence>
<proteinExistence type="predicted"/>
<evidence type="ECO:0000256" key="1">
    <source>
        <dbReference type="SAM" id="MobiDB-lite"/>
    </source>
</evidence>
<feature type="region of interest" description="Disordered" evidence="1">
    <location>
        <begin position="1"/>
        <end position="50"/>
    </location>
</feature>